<reference evidence="2 3" key="1">
    <citation type="submission" date="2023-03" db="EMBL/GenBank/DDBJ databases">
        <authorList>
            <person name="Pearce D."/>
        </authorList>
    </citation>
    <scope>NUCLEOTIDE SEQUENCE [LARGE SCALE GENOMIC DNA]</scope>
    <source>
        <strain evidence="2">Msz</strain>
    </source>
</reference>
<gene>
    <name evidence="2" type="ORF">MSZNOR_0327</name>
</gene>
<feature type="region of interest" description="Disordered" evidence="1">
    <location>
        <begin position="43"/>
        <end position="89"/>
    </location>
</feature>
<sequence>MRYPKANTPRGLLDASHGAASVLAAIPRLSHWREQRPALPMYLQPNRPWHEDDNGDVSMSPPMNRQNRPHPSSEIAECQTHATRVRRTP</sequence>
<feature type="compositionally biased region" description="Polar residues" evidence="1">
    <location>
        <begin position="61"/>
        <end position="70"/>
    </location>
</feature>
<name>A0ABN8X1W0_9GAMM</name>
<evidence type="ECO:0000256" key="1">
    <source>
        <dbReference type="SAM" id="MobiDB-lite"/>
    </source>
</evidence>
<dbReference type="Proteomes" id="UP001162030">
    <property type="component" value="Chromosome"/>
</dbReference>
<proteinExistence type="predicted"/>
<protein>
    <submittedName>
        <fullName evidence="2">Uncharacterized protein</fullName>
    </submittedName>
</protein>
<accession>A0ABN8X1W0</accession>
<organism evidence="2 3">
    <name type="scientific">Methylocaldum szegediense</name>
    <dbReference type="NCBI Taxonomy" id="73780"/>
    <lineage>
        <taxon>Bacteria</taxon>
        <taxon>Pseudomonadati</taxon>
        <taxon>Pseudomonadota</taxon>
        <taxon>Gammaproteobacteria</taxon>
        <taxon>Methylococcales</taxon>
        <taxon>Methylococcaceae</taxon>
        <taxon>Methylocaldum</taxon>
    </lineage>
</organism>
<dbReference type="EMBL" id="OX458333">
    <property type="protein sequence ID" value="CAI8733583.1"/>
    <property type="molecule type" value="Genomic_DNA"/>
</dbReference>
<evidence type="ECO:0000313" key="2">
    <source>
        <dbReference type="EMBL" id="CAI8733583.1"/>
    </source>
</evidence>
<evidence type="ECO:0000313" key="3">
    <source>
        <dbReference type="Proteomes" id="UP001162030"/>
    </source>
</evidence>
<keyword evidence="3" id="KW-1185">Reference proteome</keyword>